<gene>
    <name evidence="3" type="ORF">DM868_00515</name>
</gene>
<dbReference type="Pfam" id="PF12172">
    <property type="entry name" value="zf-ChsH2"/>
    <property type="match status" value="1"/>
</dbReference>
<feature type="domain" description="ChsH2 C-terminal OB-fold" evidence="1">
    <location>
        <begin position="49"/>
        <end position="102"/>
    </location>
</feature>
<comment type="caution">
    <text evidence="3">The sequence shown here is derived from an EMBL/GenBank/DDBJ whole genome shotgun (WGS) entry which is preliminary data.</text>
</comment>
<dbReference type="InterPro" id="IPR002878">
    <property type="entry name" value="ChsH2_C"/>
</dbReference>
<dbReference type="Gene3D" id="6.10.30.10">
    <property type="match status" value="1"/>
</dbReference>
<dbReference type="InterPro" id="IPR052513">
    <property type="entry name" value="Thioester_dehydratase-like"/>
</dbReference>
<dbReference type="InterPro" id="IPR012340">
    <property type="entry name" value="NA-bd_OB-fold"/>
</dbReference>
<dbReference type="EMBL" id="QKNX01000001">
    <property type="protein sequence ID" value="TKR27613.1"/>
    <property type="molecule type" value="Genomic_DNA"/>
</dbReference>
<evidence type="ECO:0008006" key="5">
    <source>
        <dbReference type="Google" id="ProtNLM"/>
    </source>
</evidence>
<dbReference type="Pfam" id="PF01796">
    <property type="entry name" value="OB_ChsH2_C"/>
    <property type="match status" value="1"/>
</dbReference>
<evidence type="ECO:0000259" key="2">
    <source>
        <dbReference type="Pfam" id="PF12172"/>
    </source>
</evidence>
<sequence>MSDLTHRAWSEALEDGELLGQACGGCDATLGAPKAACPHCGSRELETIELPTSGTVYTETTINVPPIGIDQRGYQVAVVQLGDARVLGRLVDQDVGIGSRVGLAGFDEDDDGYVTPHFKAE</sequence>
<reference evidence="3 4" key="1">
    <citation type="submission" date="2019-04" db="EMBL/GenBank/DDBJ databases">
        <title>Natronomonas sp. F20-122 a newhaloarchaeon isolated from a saline saltern of Isla Bacuta, Huelva, Spain.</title>
        <authorList>
            <person name="Duran-Viseras A."/>
            <person name="Sanchez-Porro C."/>
            <person name="Ventosa A."/>
        </authorList>
    </citation>
    <scope>NUCLEOTIDE SEQUENCE [LARGE SCALE GENOMIC DNA]</scope>
    <source>
        <strain evidence="3 4">F20-122</strain>
    </source>
</reference>
<name>A0A4V5ZP44_9EURY</name>
<proteinExistence type="predicted"/>
<dbReference type="RefSeq" id="WP_137274890.1">
    <property type="nucleotide sequence ID" value="NZ_QKNX01000001.1"/>
</dbReference>
<accession>A0A4V5ZP44</accession>
<feature type="domain" description="ChsH2 rubredoxin-like zinc ribbon" evidence="2">
    <location>
        <begin position="11"/>
        <end position="46"/>
    </location>
</feature>
<dbReference type="SUPFAM" id="SSF50249">
    <property type="entry name" value="Nucleic acid-binding proteins"/>
    <property type="match status" value="1"/>
</dbReference>
<evidence type="ECO:0000313" key="3">
    <source>
        <dbReference type="EMBL" id="TKR27613.1"/>
    </source>
</evidence>
<dbReference type="PANTHER" id="PTHR34075:SF5">
    <property type="entry name" value="BLR3430 PROTEIN"/>
    <property type="match status" value="1"/>
</dbReference>
<dbReference type="PANTHER" id="PTHR34075">
    <property type="entry name" value="BLR3430 PROTEIN"/>
    <property type="match status" value="1"/>
</dbReference>
<keyword evidence="4" id="KW-1185">Reference proteome</keyword>
<evidence type="ECO:0000313" key="4">
    <source>
        <dbReference type="Proteomes" id="UP000308037"/>
    </source>
</evidence>
<dbReference type="AlphaFoldDB" id="A0A4V5ZP44"/>
<dbReference type="OrthoDB" id="9573at2157"/>
<dbReference type="InterPro" id="IPR022002">
    <property type="entry name" value="ChsH2_Znr"/>
</dbReference>
<evidence type="ECO:0000259" key="1">
    <source>
        <dbReference type="Pfam" id="PF01796"/>
    </source>
</evidence>
<protein>
    <recommendedName>
        <fullName evidence="5">DUF35 domain-containing protein</fullName>
    </recommendedName>
</protein>
<dbReference type="Proteomes" id="UP000308037">
    <property type="component" value="Unassembled WGS sequence"/>
</dbReference>
<organism evidence="3 4">
    <name type="scientific">Natronomonas salsuginis</name>
    <dbReference type="NCBI Taxonomy" id="2217661"/>
    <lineage>
        <taxon>Archaea</taxon>
        <taxon>Methanobacteriati</taxon>
        <taxon>Methanobacteriota</taxon>
        <taxon>Stenosarchaea group</taxon>
        <taxon>Halobacteria</taxon>
        <taxon>Halobacteriales</taxon>
        <taxon>Natronomonadaceae</taxon>
        <taxon>Natronomonas</taxon>
    </lineage>
</organism>